<proteinExistence type="predicted"/>
<evidence type="ECO:0000313" key="3">
    <source>
        <dbReference type="Proteomes" id="UP000537326"/>
    </source>
</evidence>
<feature type="domain" description="ARB-07466-like C-terminal" evidence="1">
    <location>
        <begin position="53"/>
        <end position="153"/>
    </location>
</feature>
<protein>
    <recommendedName>
        <fullName evidence="1">ARB-07466-like C-terminal domain-containing protein</fullName>
    </recommendedName>
</protein>
<keyword evidence="3" id="KW-1185">Reference proteome</keyword>
<organism evidence="2 3">
    <name type="scientific">Nocardioides marinus</name>
    <dbReference type="NCBI Taxonomy" id="374514"/>
    <lineage>
        <taxon>Bacteria</taxon>
        <taxon>Bacillati</taxon>
        <taxon>Actinomycetota</taxon>
        <taxon>Actinomycetes</taxon>
        <taxon>Propionibacteriales</taxon>
        <taxon>Nocardioidaceae</taxon>
        <taxon>Nocardioides</taxon>
    </lineage>
</organism>
<reference evidence="2 3" key="1">
    <citation type="submission" date="2020-07" db="EMBL/GenBank/DDBJ databases">
        <title>Sequencing the genomes of 1000 actinobacteria strains.</title>
        <authorList>
            <person name="Klenk H.-P."/>
        </authorList>
    </citation>
    <scope>NUCLEOTIDE SEQUENCE [LARGE SCALE GENOMIC DNA]</scope>
    <source>
        <strain evidence="2 3">DSM 18248</strain>
    </source>
</reference>
<dbReference type="Proteomes" id="UP000537326">
    <property type="component" value="Unassembled WGS sequence"/>
</dbReference>
<evidence type="ECO:0000313" key="2">
    <source>
        <dbReference type="EMBL" id="NYI08823.1"/>
    </source>
</evidence>
<dbReference type="InterPro" id="IPR058593">
    <property type="entry name" value="ARB_07466-like_C"/>
</dbReference>
<evidence type="ECO:0000259" key="1">
    <source>
        <dbReference type="Pfam" id="PF26571"/>
    </source>
</evidence>
<dbReference type="Pfam" id="PF26571">
    <property type="entry name" value="VldE"/>
    <property type="match status" value="1"/>
</dbReference>
<comment type="caution">
    <text evidence="2">The sequence shown here is derived from an EMBL/GenBank/DDBJ whole genome shotgun (WGS) entry which is preliminary data.</text>
</comment>
<gene>
    <name evidence="2" type="ORF">BKA05_000338</name>
</gene>
<name>A0A7Y9YAU7_9ACTN</name>
<dbReference type="AlphaFoldDB" id="A0A7Y9YAU7"/>
<dbReference type="EMBL" id="JACBZI010000001">
    <property type="protein sequence ID" value="NYI08823.1"/>
    <property type="molecule type" value="Genomic_DNA"/>
</dbReference>
<dbReference type="RefSeq" id="WP_179529884.1">
    <property type="nucleotide sequence ID" value="NZ_BAAAPP010000002.1"/>
</dbReference>
<accession>A0A7Y9YAU7</accession>
<sequence>MLVPVRRALRALLVGLLPVLLLTGGLAVVTAATAGAAIEDFARYQPEEKCSPKAKPGAAYLSGWLVRKYGGHRGRVGSACTSSVSEHQEGRAVDWSNDATTKAGRKRVRTFLKDVLAEDHRERPAAKARRMGIMYIIWDDQMYAAWRGFEPMDYLSSSCKRRKKCSKTLRHRDHVHISLSRQGGFGNTSFYDGRVDKDTTKG</sequence>